<evidence type="ECO:0000256" key="4">
    <source>
        <dbReference type="ARBA" id="ARBA00023002"/>
    </source>
</evidence>
<keyword evidence="2" id="KW-0285">Flavoprotein</keyword>
<dbReference type="PANTHER" id="PTHR43656:SF2">
    <property type="entry name" value="BINDING OXIDOREDUCTASE, PUTATIVE (AFU_ORTHOLOGUE AFUA_2G08260)-RELATED"/>
    <property type="match status" value="1"/>
</dbReference>
<dbReference type="RefSeq" id="XP_047778556.1">
    <property type="nucleotide sequence ID" value="XM_047922951.1"/>
</dbReference>
<evidence type="ECO:0000256" key="5">
    <source>
        <dbReference type="SAM" id="Phobius"/>
    </source>
</evidence>
<evidence type="ECO:0000313" key="7">
    <source>
        <dbReference type="EMBL" id="KAH9836271.1"/>
    </source>
</evidence>
<evidence type="ECO:0000256" key="2">
    <source>
        <dbReference type="ARBA" id="ARBA00022630"/>
    </source>
</evidence>
<dbReference type="PANTHER" id="PTHR43656">
    <property type="entry name" value="BINDING OXIDOREDUCTASE, PUTATIVE (AFU_ORTHOLOGUE AFUA_2G08260)-RELATED"/>
    <property type="match status" value="1"/>
</dbReference>
<dbReference type="Gene3D" id="3.20.20.70">
    <property type="entry name" value="Aldolase class I"/>
    <property type="match status" value="1"/>
</dbReference>
<name>A0ABQ8KEX2_9APHY</name>
<dbReference type="InterPro" id="IPR001155">
    <property type="entry name" value="OxRdtase_FMN_N"/>
</dbReference>
<keyword evidence="8" id="KW-1185">Reference proteome</keyword>
<reference evidence="7 8" key="1">
    <citation type="journal article" date="2021" name="Environ. Microbiol.">
        <title>Gene family expansions and transcriptome signatures uncover fungal adaptations to wood decay.</title>
        <authorList>
            <person name="Hage H."/>
            <person name="Miyauchi S."/>
            <person name="Viragh M."/>
            <person name="Drula E."/>
            <person name="Min B."/>
            <person name="Chaduli D."/>
            <person name="Navarro D."/>
            <person name="Favel A."/>
            <person name="Norest M."/>
            <person name="Lesage-Meessen L."/>
            <person name="Balint B."/>
            <person name="Merenyi Z."/>
            <person name="de Eugenio L."/>
            <person name="Morin E."/>
            <person name="Martinez A.T."/>
            <person name="Baldrian P."/>
            <person name="Stursova M."/>
            <person name="Martinez M.J."/>
            <person name="Novotny C."/>
            <person name="Magnuson J.K."/>
            <person name="Spatafora J.W."/>
            <person name="Maurice S."/>
            <person name="Pangilinan J."/>
            <person name="Andreopoulos W."/>
            <person name="LaButti K."/>
            <person name="Hundley H."/>
            <person name="Na H."/>
            <person name="Kuo A."/>
            <person name="Barry K."/>
            <person name="Lipzen A."/>
            <person name="Henrissat B."/>
            <person name="Riley R."/>
            <person name="Ahrendt S."/>
            <person name="Nagy L.G."/>
            <person name="Grigoriev I.V."/>
            <person name="Martin F."/>
            <person name="Rosso M.N."/>
        </authorList>
    </citation>
    <scope>NUCLEOTIDE SEQUENCE [LARGE SCALE GENOMIC DNA]</scope>
    <source>
        <strain evidence="7 8">CIRM-BRFM 1785</strain>
    </source>
</reference>
<comment type="caution">
    <text evidence="7">The sequence shown here is derived from an EMBL/GenBank/DDBJ whole genome shotgun (WGS) entry which is preliminary data.</text>
</comment>
<evidence type="ECO:0000313" key="8">
    <source>
        <dbReference type="Proteomes" id="UP000814176"/>
    </source>
</evidence>
<dbReference type="Proteomes" id="UP000814176">
    <property type="component" value="Unassembled WGS sequence"/>
</dbReference>
<feature type="transmembrane region" description="Helical" evidence="5">
    <location>
        <begin position="532"/>
        <end position="552"/>
    </location>
</feature>
<accession>A0ABQ8KEX2</accession>
<keyword evidence="5" id="KW-0472">Membrane</keyword>
<dbReference type="InterPro" id="IPR013785">
    <property type="entry name" value="Aldolase_TIM"/>
</dbReference>
<organism evidence="7 8">
    <name type="scientific">Rhodofomes roseus</name>
    <dbReference type="NCBI Taxonomy" id="34475"/>
    <lineage>
        <taxon>Eukaryota</taxon>
        <taxon>Fungi</taxon>
        <taxon>Dikarya</taxon>
        <taxon>Basidiomycota</taxon>
        <taxon>Agaricomycotina</taxon>
        <taxon>Agaricomycetes</taxon>
        <taxon>Polyporales</taxon>
        <taxon>Rhodofomes</taxon>
    </lineage>
</organism>
<dbReference type="Pfam" id="PF00724">
    <property type="entry name" value="Oxidored_FMN"/>
    <property type="match status" value="1"/>
</dbReference>
<proteinExistence type="inferred from homology"/>
<comment type="similarity">
    <text evidence="1">Belongs to the NADH:flavin oxidoreductase/NADH oxidase family.</text>
</comment>
<evidence type="ECO:0000259" key="6">
    <source>
        <dbReference type="Pfam" id="PF00724"/>
    </source>
</evidence>
<keyword evidence="4" id="KW-0560">Oxidoreductase</keyword>
<protein>
    <recommendedName>
        <fullName evidence="6">NADH:flavin oxidoreductase/NADH oxidase N-terminal domain-containing protein</fullName>
    </recommendedName>
</protein>
<evidence type="ECO:0000256" key="3">
    <source>
        <dbReference type="ARBA" id="ARBA00022643"/>
    </source>
</evidence>
<feature type="domain" description="NADH:flavin oxidoreductase/NADH oxidase N-terminal" evidence="6">
    <location>
        <begin position="27"/>
        <end position="408"/>
    </location>
</feature>
<gene>
    <name evidence="7" type="ORF">C8Q71DRAFT_74458</name>
</gene>
<feature type="transmembrane region" description="Helical" evidence="5">
    <location>
        <begin position="460"/>
        <end position="481"/>
    </location>
</feature>
<keyword evidence="3" id="KW-0288">FMN</keyword>
<keyword evidence="5" id="KW-0812">Transmembrane</keyword>
<dbReference type="EMBL" id="JADCUA010000011">
    <property type="protein sequence ID" value="KAH9836271.1"/>
    <property type="molecule type" value="Genomic_DNA"/>
</dbReference>
<dbReference type="GeneID" id="72003683"/>
<dbReference type="InterPro" id="IPR051799">
    <property type="entry name" value="NADH_flavin_oxidoreductase"/>
</dbReference>
<sequence>MTQNTNGSSSHDIDSEGLFGEDASTIFSSLQLSCGRTIPNRLVKVAMYEHMAALFGGPPNDAHLQLYARWAAGAWGMVCTGNVQVCGDHLSLGRDMVVPTHLTPETVEPFARLARTIQYGSAEGEEIAGEKKTLAVMQLSHTGRQSTNVIGGRWPFVPPMAPSAVPVGRKPSEKEGAGSAGLSRLVHTVFFQTPRPMSLSDIEDVVANFVRGAELAAASGFDGVQLHAAHGYLIAQFMSSKTNKREDKYSVPENALRFLREIVFAIREHNKIPRDFILGIKLNAADYVDRRNADHSTSQPNEALEHVREIAEWGMLDFIEVSGGDYEDPDFMMKTLSPRQAFFTTFAHEVKQMLAASPFSKPPLILLTGGLRTLPLMSSVLKHGHADLLGIGRLSVLCPDLPRTLEAAIAGTTEPGKFPLEPLPEPDLGSPVALPSHRSILHHALAALFNLLASVLTRCWALFPIQLPKLVGAGTIMAWYMVMMRRMAVRKEVDYSVGGIEAVLSMWLWFAPDSRSGARRGRRGFVGGVLESWWAMGAVGVILGFVLGIGLAI</sequence>
<keyword evidence="5" id="KW-1133">Transmembrane helix</keyword>
<feature type="transmembrane region" description="Helical" evidence="5">
    <location>
        <begin position="493"/>
        <end position="512"/>
    </location>
</feature>
<evidence type="ECO:0000256" key="1">
    <source>
        <dbReference type="ARBA" id="ARBA00005979"/>
    </source>
</evidence>
<dbReference type="SUPFAM" id="SSF51395">
    <property type="entry name" value="FMN-linked oxidoreductases"/>
    <property type="match status" value="1"/>
</dbReference>